<organism evidence="2 3">
    <name type="scientific">Aspergillus violaceofuscus (strain CBS 115571)</name>
    <dbReference type="NCBI Taxonomy" id="1450538"/>
    <lineage>
        <taxon>Eukaryota</taxon>
        <taxon>Fungi</taxon>
        <taxon>Dikarya</taxon>
        <taxon>Ascomycota</taxon>
        <taxon>Pezizomycotina</taxon>
        <taxon>Eurotiomycetes</taxon>
        <taxon>Eurotiomycetidae</taxon>
        <taxon>Eurotiales</taxon>
        <taxon>Aspergillaceae</taxon>
        <taxon>Aspergillus</taxon>
    </lineage>
</organism>
<evidence type="ECO:0000313" key="2">
    <source>
        <dbReference type="EMBL" id="PYI22833.1"/>
    </source>
</evidence>
<evidence type="ECO:0000313" key="3">
    <source>
        <dbReference type="Proteomes" id="UP000249829"/>
    </source>
</evidence>
<feature type="region of interest" description="Disordered" evidence="1">
    <location>
        <begin position="93"/>
        <end position="114"/>
    </location>
</feature>
<accession>A0A2V5HMT4</accession>
<name>A0A2V5HMT4_ASPV1</name>
<keyword evidence="3" id="KW-1185">Reference proteome</keyword>
<evidence type="ECO:0000256" key="1">
    <source>
        <dbReference type="SAM" id="MobiDB-lite"/>
    </source>
</evidence>
<proteinExistence type="predicted"/>
<sequence>MPTIPTESEVQYRLFHNPSSHHRIIASLFASPHRNHPMHLFFRAGPSMRHLGKSPYPLHPISSLLTVLTSLPPTPKVGFPGLCQVTRPIFPLHEPRGREQGRSAHHTRVPAQKTPRAFRHTHTLSLSYMLRNVPVLPLESLAGKIPSTQDKKALQPPTRWLSFPLVLTLIEERETPRSTVTRSKRLCENMCPHPMACFAVSAGDVYPHVKVQRHDIVT</sequence>
<dbReference type="AlphaFoldDB" id="A0A2V5HMT4"/>
<reference evidence="2 3" key="1">
    <citation type="submission" date="2018-02" db="EMBL/GenBank/DDBJ databases">
        <title>The genomes of Aspergillus section Nigri reveals drivers in fungal speciation.</title>
        <authorList>
            <consortium name="DOE Joint Genome Institute"/>
            <person name="Vesth T.C."/>
            <person name="Nybo J."/>
            <person name="Theobald S."/>
            <person name="Brandl J."/>
            <person name="Frisvad J.C."/>
            <person name="Nielsen K.F."/>
            <person name="Lyhne E.K."/>
            <person name="Kogle M.E."/>
            <person name="Kuo A."/>
            <person name="Riley R."/>
            <person name="Clum A."/>
            <person name="Nolan M."/>
            <person name="Lipzen A."/>
            <person name="Salamov A."/>
            <person name="Henrissat B."/>
            <person name="Wiebenga A."/>
            <person name="De vries R.P."/>
            <person name="Grigoriev I.V."/>
            <person name="Mortensen U.H."/>
            <person name="Andersen M.R."/>
            <person name="Baker S.E."/>
        </authorList>
    </citation>
    <scope>NUCLEOTIDE SEQUENCE [LARGE SCALE GENOMIC DNA]</scope>
    <source>
        <strain evidence="2 3">CBS 115571</strain>
    </source>
</reference>
<gene>
    <name evidence="2" type="ORF">BO99DRAFT_239586</name>
</gene>
<protein>
    <submittedName>
        <fullName evidence="2">Uncharacterized protein</fullName>
    </submittedName>
</protein>
<dbReference type="EMBL" id="KZ825108">
    <property type="protein sequence ID" value="PYI22833.1"/>
    <property type="molecule type" value="Genomic_DNA"/>
</dbReference>
<feature type="compositionally biased region" description="Basic and acidic residues" evidence="1">
    <location>
        <begin position="93"/>
        <end position="102"/>
    </location>
</feature>
<dbReference type="Proteomes" id="UP000249829">
    <property type="component" value="Unassembled WGS sequence"/>
</dbReference>